<evidence type="ECO:0000313" key="11">
    <source>
        <dbReference type="WBParaSite" id="Pan_g19802.t1"/>
    </source>
</evidence>
<evidence type="ECO:0000256" key="2">
    <source>
        <dbReference type="ARBA" id="ARBA00022723"/>
    </source>
</evidence>
<dbReference type="InterPro" id="IPR036236">
    <property type="entry name" value="Znf_C2H2_sf"/>
</dbReference>
<dbReference type="PROSITE" id="PS50157">
    <property type="entry name" value="ZINC_FINGER_C2H2_2"/>
    <property type="match status" value="3"/>
</dbReference>
<keyword evidence="5" id="KW-0862">Zinc</keyword>
<keyword evidence="4 7" id="KW-0863">Zinc-finger</keyword>
<feature type="compositionally biased region" description="Polar residues" evidence="8">
    <location>
        <begin position="609"/>
        <end position="623"/>
    </location>
</feature>
<organism evidence="10 11">
    <name type="scientific">Panagrellus redivivus</name>
    <name type="common">Microworm</name>
    <dbReference type="NCBI Taxonomy" id="6233"/>
    <lineage>
        <taxon>Eukaryota</taxon>
        <taxon>Metazoa</taxon>
        <taxon>Ecdysozoa</taxon>
        <taxon>Nematoda</taxon>
        <taxon>Chromadorea</taxon>
        <taxon>Rhabditida</taxon>
        <taxon>Tylenchina</taxon>
        <taxon>Panagrolaimomorpha</taxon>
        <taxon>Panagrolaimoidea</taxon>
        <taxon>Panagrolaimidae</taxon>
        <taxon>Panagrellus</taxon>
    </lineage>
</organism>
<name>A0A7E4VDR2_PANRE</name>
<dbReference type="PANTHER" id="PTHR24406">
    <property type="entry name" value="TRANSCRIPTIONAL REPRESSOR CTCFL-RELATED"/>
    <property type="match status" value="1"/>
</dbReference>
<protein>
    <submittedName>
        <fullName evidence="11">C2H2-type domain-containing protein</fullName>
    </submittedName>
</protein>
<evidence type="ECO:0000259" key="9">
    <source>
        <dbReference type="PROSITE" id="PS50157"/>
    </source>
</evidence>
<evidence type="ECO:0000256" key="5">
    <source>
        <dbReference type="ARBA" id="ARBA00022833"/>
    </source>
</evidence>
<feature type="domain" description="C2H2-type" evidence="9">
    <location>
        <begin position="154"/>
        <end position="176"/>
    </location>
</feature>
<dbReference type="Proteomes" id="UP000492821">
    <property type="component" value="Unassembled WGS sequence"/>
</dbReference>
<dbReference type="GO" id="GO:0005634">
    <property type="term" value="C:nucleus"/>
    <property type="evidence" value="ECO:0007669"/>
    <property type="project" value="UniProtKB-SubCell"/>
</dbReference>
<feature type="region of interest" description="Disordered" evidence="8">
    <location>
        <begin position="604"/>
        <end position="661"/>
    </location>
</feature>
<keyword evidence="10" id="KW-1185">Reference proteome</keyword>
<dbReference type="SUPFAM" id="SSF57667">
    <property type="entry name" value="beta-beta-alpha zinc fingers"/>
    <property type="match status" value="2"/>
</dbReference>
<reference evidence="11" key="2">
    <citation type="submission" date="2020-10" db="UniProtKB">
        <authorList>
            <consortium name="WormBaseParasite"/>
        </authorList>
    </citation>
    <scope>IDENTIFICATION</scope>
</reference>
<accession>A0A7E4VDR2</accession>
<dbReference type="WBParaSite" id="Pan_g19802.t1">
    <property type="protein sequence ID" value="Pan_g19802.t1"/>
    <property type="gene ID" value="Pan_g19802"/>
</dbReference>
<feature type="compositionally biased region" description="Basic and acidic residues" evidence="8">
    <location>
        <begin position="521"/>
        <end position="544"/>
    </location>
</feature>
<keyword evidence="6" id="KW-0539">Nucleus</keyword>
<feature type="region of interest" description="Disordered" evidence="8">
    <location>
        <begin position="512"/>
        <end position="560"/>
    </location>
</feature>
<proteinExistence type="predicted"/>
<reference evidence="10" key="1">
    <citation type="journal article" date="2013" name="Genetics">
        <title>The draft genome and transcriptome of Panagrellus redivivus are shaped by the harsh demands of a free-living lifestyle.</title>
        <authorList>
            <person name="Srinivasan J."/>
            <person name="Dillman A.R."/>
            <person name="Macchietto M.G."/>
            <person name="Heikkinen L."/>
            <person name="Lakso M."/>
            <person name="Fracchia K.M."/>
            <person name="Antoshechkin I."/>
            <person name="Mortazavi A."/>
            <person name="Wong G."/>
            <person name="Sternberg P.W."/>
        </authorList>
    </citation>
    <scope>NUCLEOTIDE SEQUENCE [LARGE SCALE GENOMIC DNA]</scope>
    <source>
        <strain evidence="10">MT8872</strain>
    </source>
</reference>
<dbReference type="GO" id="GO:0008270">
    <property type="term" value="F:zinc ion binding"/>
    <property type="evidence" value="ECO:0007669"/>
    <property type="project" value="UniProtKB-KW"/>
</dbReference>
<feature type="region of interest" description="Disordered" evidence="8">
    <location>
        <begin position="116"/>
        <end position="143"/>
    </location>
</feature>
<evidence type="ECO:0000313" key="10">
    <source>
        <dbReference type="Proteomes" id="UP000492821"/>
    </source>
</evidence>
<sequence length="951" mass="107891">MANIDLDGPPILENQAIHAQQPYEEHEPIASSSTARIKAPPIDDDPNYGTHDIVGDVVEGADGTLYLIAEDDDGDDGGHVHQGVVDINNVREVKVMMENDQSQMIYFDSKRDLVGGPGHLTESAGGPSMPAQPREDEFSSRGLKSRRNRVYGSCRCQECGQTFVNTARLERHLAVHQMFGNFSCPLCGKTYKYEYNLFYHWRKTCRDLDDVFSISERKDLDVNTLRSAVEDLVRKKDDFGPMEMPIAPATVFSPYPVLERRLMPCSSCGVAIQASHMGRHMDLHRGIGEVDQIDHGSFFCDLCGLMFRQHFNLLKHWRVSCPEVQANLAQNEMMDMSAMKGLVRQLLRSVVVEHPSIREMNLREKARQYESAAADLNFPETMYRSGHPDSVVFTDDVVDDPAMMEAVSGGISNQNRAKWLNGMPVQCHECKRVFANVGRLERHMAGFHTSTGSHHCPLCGNRFKYDYNLLYHYRRSCPYTKSFIEGDVRQSLDAPTLRKLVRSLATKDLRSSHPEIALDMPARDPARDGSSDSAARRDTIRPDVIRNLPQIPPNRPGMPEGRTCPLCGIMFYGLKVLDRHVQAAHRREYHYFDPEAGALRMMDEKSVTPEPSRQSPINRQTSRNDNPEDVENPEDEMDMSHSSAPYLEEQPPMEPELEKQYADSQGPLQIVDDQGNVISEVSDLAEVQQLIAAGQLGLRSSDRFVVCQPDGGRGEYLPNNFVYQNGAVRREYEPNDDQLVYYEDAPLDANGNPQDPDSQVDVKYDVYANHQQGDYAHHYEEVQPEMSTEHGGHEAQQYHEQNPVDHPDDKAYDHLMDQQQHNEHLMHQQQELTPEQAAELGYVDDGAGNLQYVDDMGVYQMTDGTVGYHEEQQEVPVRHSSRKRFHRQQDDEFEYMPIKRPARRTPRHSTSEAVEPEVAKSRTPRKTNPAAAIKPAVDTSPVRRSMRQHVK</sequence>
<dbReference type="InterPro" id="IPR050888">
    <property type="entry name" value="ZnF_C2H2-type_TF"/>
</dbReference>
<feature type="region of interest" description="Disordered" evidence="8">
    <location>
        <begin position="21"/>
        <end position="51"/>
    </location>
</feature>
<evidence type="ECO:0000256" key="6">
    <source>
        <dbReference type="ARBA" id="ARBA00023242"/>
    </source>
</evidence>
<keyword evidence="2" id="KW-0479">Metal-binding</keyword>
<dbReference type="Pfam" id="PF00096">
    <property type="entry name" value="zf-C2H2"/>
    <property type="match status" value="2"/>
</dbReference>
<evidence type="ECO:0000256" key="3">
    <source>
        <dbReference type="ARBA" id="ARBA00022737"/>
    </source>
</evidence>
<dbReference type="Gene3D" id="3.30.160.60">
    <property type="entry name" value="Classic Zinc Finger"/>
    <property type="match status" value="2"/>
</dbReference>
<evidence type="ECO:0000256" key="1">
    <source>
        <dbReference type="ARBA" id="ARBA00004123"/>
    </source>
</evidence>
<feature type="compositionally biased region" description="Acidic residues" evidence="8">
    <location>
        <begin position="627"/>
        <end position="637"/>
    </location>
</feature>
<comment type="subcellular location">
    <subcellularLocation>
        <location evidence="1">Nucleus</location>
    </subcellularLocation>
</comment>
<dbReference type="PROSITE" id="PS00028">
    <property type="entry name" value="ZINC_FINGER_C2H2_1"/>
    <property type="match status" value="3"/>
</dbReference>
<feature type="domain" description="C2H2-type" evidence="9">
    <location>
        <begin position="425"/>
        <end position="453"/>
    </location>
</feature>
<feature type="domain" description="C2H2-type" evidence="9">
    <location>
        <begin position="298"/>
        <end position="325"/>
    </location>
</feature>
<evidence type="ECO:0000256" key="4">
    <source>
        <dbReference type="ARBA" id="ARBA00022771"/>
    </source>
</evidence>
<feature type="region of interest" description="Disordered" evidence="8">
    <location>
        <begin position="785"/>
        <end position="808"/>
    </location>
</feature>
<evidence type="ECO:0000256" key="8">
    <source>
        <dbReference type="SAM" id="MobiDB-lite"/>
    </source>
</evidence>
<dbReference type="AlphaFoldDB" id="A0A7E4VDR2"/>
<dbReference type="SMART" id="SM00355">
    <property type="entry name" value="ZnF_C2H2"/>
    <property type="match status" value="7"/>
</dbReference>
<keyword evidence="3" id="KW-0677">Repeat</keyword>
<evidence type="ECO:0000256" key="7">
    <source>
        <dbReference type="PROSITE-ProRule" id="PRU00042"/>
    </source>
</evidence>
<feature type="region of interest" description="Disordered" evidence="8">
    <location>
        <begin position="897"/>
        <end position="951"/>
    </location>
</feature>
<dbReference type="InterPro" id="IPR013087">
    <property type="entry name" value="Znf_C2H2_type"/>
</dbReference>